<feature type="compositionally biased region" description="Basic and acidic residues" evidence="3">
    <location>
        <begin position="146"/>
        <end position="156"/>
    </location>
</feature>
<gene>
    <name evidence="4" type="ORF">ACCB00486.2</name>
</gene>
<accession>V9IA05</accession>
<keyword evidence="2" id="KW-0833">Ubl conjugation pathway</keyword>
<name>V9IA05_APICE</name>
<reference evidence="4" key="1">
    <citation type="submission" date="2011-11" db="EMBL/GenBank/DDBJ databases">
        <title>Decoding the brain transcriptome of the Eastern honeybee (Apis cerana) based on pyrosequencing.</title>
        <authorList>
            <person name="Sun L."/>
            <person name="Zheng H."/>
            <person name="Wang Y."/>
            <person name="Xie X."/>
            <person name="Zhu Y."/>
            <person name="Gu W."/>
            <person name="Wang S."/>
        </authorList>
    </citation>
    <scope>NUCLEOTIDE SEQUENCE</scope>
    <source>
        <tissue evidence="4">Brain</tissue>
    </source>
</reference>
<feature type="region of interest" description="Disordered" evidence="3">
    <location>
        <begin position="146"/>
        <end position="194"/>
    </location>
</feature>
<evidence type="ECO:0000313" key="4">
    <source>
        <dbReference type="EMBL" id="AEY57948.1"/>
    </source>
</evidence>
<dbReference type="AlphaFoldDB" id="V9IA05"/>
<evidence type="ECO:0000256" key="1">
    <source>
        <dbReference type="ARBA" id="ARBA00022679"/>
    </source>
</evidence>
<dbReference type="PANTHER" id="PTHR46116">
    <property type="entry name" value="(E3-INDEPENDENT) E2 UBIQUITIN-CONJUGATING ENZYME"/>
    <property type="match status" value="1"/>
</dbReference>
<dbReference type="InterPro" id="IPR016135">
    <property type="entry name" value="UBQ-conjugating_enzyme/RWD"/>
</dbReference>
<evidence type="ECO:0000256" key="3">
    <source>
        <dbReference type="SAM" id="MobiDB-lite"/>
    </source>
</evidence>
<dbReference type="PANTHER" id="PTHR46116:SF15">
    <property type="entry name" value="(E3-INDEPENDENT) E2 UBIQUITIN-CONJUGATING ENZYME"/>
    <property type="match status" value="1"/>
</dbReference>
<evidence type="ECO:0000256" key="2">
    <source>
        <dbReference type="ARBA" id="ARBA00022786"/>
    </source>
</evidence>
<sequence length="194" mass="22254">MYNEMVVLKLVQAQTKLLQHPPPVFKDIIIEHFKRHAKKLLQRLELWMEISEQHNNQHPLSPVTPTTFKQISDVDNKILPEFPLIPASRGFCITLRKTLATFKEVLINENIIERNSDIHGCENLKEQTKNENYEANKIADNNIVEHSSKKRNEENCKLTPNGNLSKDRISSSSTNICSTPLSETKKTTSDHTIS</sequence>
<feature type="compositionally biased region" description="Basic and acidic residues" evidence="3">
    <location>
        <begin position="183"/>
        <end position="194"/>
    </location>
</feature>
<organism evidence="4">
    <name type="scientific">Apis cerana</name>
    <name type="common">Indian honeybee</name>
    <dbReference type="NCBI Taxonomy" id="7461"/>
    <lineage>
        <taxon>Eukaryota</taxon>
        <taxon>Metazoa</taxon>
        <taxon>Ecdysozoa</taxon>
        <taxon>Arthropoda</taxon>
        <taxon>Hexapoda</taxon>
        <taxon>Insecta</taxon>
        <taxon>Pterygota</taxon>
        <taxon>Neoptera</taxon>
        <taxon>Endopterygota</taxon>
        <taxon>Hymenoptera</taxon>
        <taxon>Apocrita</taxon>
        <taxon>Aculeata</taxon>
        <taxon>Apoidea</taxon>
        <taxon>Anthophila</taxon>
        <taxon>Apidae</taxon>
        <taxon>Apis</taxon>
    </lineage>
</organism>
<keyword evidence="1" id="KW-0808">Transferase</keyword>
<feature type="compositionally biased region" description="Polar residues" evidence="3">
    <location>
        <begin position="158"/>
        <end position="182"/>
    </location>
</feature>
<protein>
    <submittedName>
        <fullName evidence="4">Uncharacterized protein</fullName>
    </submittedName>
</protein>
<proteinExistence type="evidence at transcript level"/>
<dbReference type="Gene3D" id="3.10.110.10">
    <property type="entry name" value="Ubiquitin Conjugating Enzyme"/>
    <property type="match status" value="1"/>
</dbReference>
<dbReference type="GO" id="GO:0061631">
    <property type="term" value="F:ubiquitin conjugating enzyme activity"/>
    <property type="evidence" value="ECO:0007669"/>
    <property type="project" value="TreeGrafter"/>
</dbReference>
<dbReference type="EMBL" id="JR037756">
    <property type="protein sequence ID" value="AEY57948.1"/>
    <property type="molecule type" value="mRNA"/>
</dbReference>